<evidence type="ECO:0000313" key="6">
    <source>
        <dbReference type="EMBL" id="VDK57137.1"/>
    </source>
</evidence>
<dbReference type="Proteomes" id="UP000271889">
    <property type="component" value="Unassembled WGS sequence"/>
</dbReference>
<evidence type="ECO:0000313" key="7">
    <source>
        <dbReference type="Proteomes" id="UP000271889"/>
    </source>
</evidence>
<reference evidence="6 7" key="1">
    <citation type="submission" date="2018-11" db="EMBL/GenBank/DDBJ databases">
        <authorList>
            <consortium name="Pathogen Informatics"/>
        </authorList>
    </citation>
    <scope>NUCLEOTIDE SEQUENCE [LARGE SCALE GENOMIC DNA]</scope>
</reference>
<proteinExistence type="predicted"/>
<dbReference type="GO" id="GO:0030992">
    <property type="term" value="C:intraciliary transport particle B"/>
    <property type="evidence" value="ECO:0007669"/>
    <property type="project" value="TreeGrafter"/>
</dbReference>
<dbReference type="GO" id="GO:0036064">
    <property type="term" value="C:ciliary basal body"/>
    <property type="evidence" value="ECO:0007669"/>
    <property type="project" value="TreeGrafter"/>
</dbReference>
<evidence type="ECO:0000256" key="4">
    <source>
        <dbReference type="ARBA" id="ARBA00023069"/>
    </source>
</evidence>
<sequence length="235" mass="26493">MSLSYNATKLLFRDKRLRLTLLDGTQQKTLLDFCTYVQWVPSSDIIVAQSGNILYVWYNASVPDQVTLVTIKGEAETVLRDADRTEVIVQEANARVAYELDRDQVDGSTIESGDLAKTAAFLDQCRAAVDSDFNKIYNVEKIAQVALDQGNLSIAWRCFAALGDFGKAQAAFKVMELAEIDGTQSSKVKTRLAQLRHQFKKAENIFLEKVNISKAYNHSPSPVNHRRMDCWINFF</sequence>
<keyword evidence="4" id="KW-0969">Cilium</keyword>
<dbReference type="GO" id="GO:0005930">
    <property type="term" value="C:axoneme"/>
    <property type="evidence" value="ECO:0007669"/>
    <property type="project" value="TreeGrafter"/>
</dbReference>
<evidence type="ECO:0000256" key="2">
    <source>
        <dbReference type="ARBA" id="ARBA00022574"/>
    </source>
</evidence>
<name>A0A3P6RDH2_CYLGO</name>
<feature type="non-terminal residue" evidence="6">
    <location>
        <position position="235"/>
    </location>
</feature>
<dbReference type="EMBL" id="UYRV01010077">
    <property type="protein sequence ID" value="VDK57137.1"/>
    <property type="molecule type" value="Genomic_DNA"/>
</dbReference>
<dbReference type="OrthoDB" id="5869354at2759"/>
<evidence type="ECO:0008006" key="8">
    <source>
        <dbReference type="Google" id="ProtNLM"/>
    </source>
</evidence>
<evidence type="ECO:0000256" key="3">
    <source>
        <dbReference type="ARBA" id="ARBA00022737"/>
    </source>
</evidence>
<protein>
    <recommendedName>
        <fullName evidence="8">Coatomer WD associated region domain-containing protein</fullName>
    </recommendedName>
</protein>
<evidence type="ECO:0000256" key="5">
    <source>
        <dbReference type="ARBA" id="ARBA00023273"/>
    </source>
</evidence>
<gene>
    <name evidence="6" type="ORF">CGOC_LOCUS3880</name>
</gene>
<keyword evidence="5" id="KW-0966">Cell projection</keyword>
<keyword evidence="7" id="KW-1185">Reference proteome</keyword>
<keyword evidence="3" id="KW-0677">Repeat</keyword>
<evidence type="ECO:0000256" key="1">
    <source>
        <dbReference type="ARBA" id="ARBA00004138"/>
    </source>
</evidence>
<keyword evidence="2" id="KW-0853">WD repeat</keyword>
<organism evidence="6 7">
    <name type="scientific">Cylicostephanus goldi</name>
    <name type="common">Nematode worm</name>
    <dbReference type="NCBI Taxonomy" id="71465"/>
    <lineage>
        <taxon>Eukaryota</taxon>
        <taxon>Metazoa</taxon>
        <taxon>Ecdysozoa</taxon>
        <taxon>Nematoda</taxon>
        <taxon>Chromadorea</taxon>
        <taxon>Rhabditida</taxon>
        <taxon>Rhabditina</taxon>
        <taxon>Rhabditomorpha</taxon>
        <taxon>Strongyloidea</taxon>
        <taxon>Strongylidae</taxon>
        <taxon>Cylicostephanus</taxon>
    </lineage>
</organism>
<accession>A0A3P6RDH2</accession>
<comment type="subcellular location">
    <subcellularLocation>
        <location evidence="1">Cell projection</location>
        <location evidence="1">Cilium</location>
    </subcellularLocation>
</comment>
<dbReference type="AlphaFoldDB" id="A0A3P6RDH2"/>
<dbReference type="PANTHER" id="PTHR15722">
    <property type="entry name" value="IFT140/172-RELATED"/>
    <property type="match status" value="1"/>
</dbReference>
<dbReference type="GO" id="GO:0042073">
    <property type="term" value="P:intraciliary transport"/>
    <property type="evidence" value="ECO:0007669"/>
    <property type="project" value="TreeGrafter"/>
</dbReference>
<dbReference type="PANTHER" id="PTHR15722:SF2">
    <property type="entry name" value="INTRAFLAGELLAR TRANSPORT PROTEIN 172 HOMOLOG"/>
    <property type="match status" value="1"/>
</dbReference>